<organism evidence="1 2">
    <name type="scientific">Musa balbisiana</name>
    <name type="common">Banana</name>
    <dbReference type="NCBI Taxonomy" id="52838"/>
    <lineage>
        <taxon>Eukaryota</taxon>
        <taxon>Viridiplantae</taxon>
        <taxon>Streptophyta</taxon>
        <taxon>Embryophyta</taxon>
        <taxon>Tracheophyta</taxon>
        <taxon>Spermatophyta</taxon>
        <taxon>Magnoliopsida</taxon>
        <taxon>Liliopsida</taxon>
        <taxon>Zingiberales</taxon>
        <taxon>Musaceae</taxon>
        <taxon>Musa</taxon>
    </lineage>
</organism>
<sequence length="80" mass="8318">MASVKSNVDIGLMSLVLREDLGLREAIAIAGEVSSSCIAELVEPTDRSGSTSLSQSACCSSATDHPLEFLLLPLFAAACF</sequence>
<name>A0A4S8KF63_MUSBA</name>
<dbReference type="AlphaFoldDB" id="A0A4S8KF63"/>
<keyword evidence="2" id="KW-1185">Reference proteome</keyword>
<proteinExistence type="predicted"/>
<gene>
    <name evidence="1" type="ORF">C4D60_Mb04t28100</name>
</gene>
<protein>
    <submittedName>
        <fullName evidence="1">Uncharacterized protein</fullName>
    </submittedName>
</protein>
<dbReference type="Proteomes" id="UP000317650">
    <property type="component" value="Chromosome 4"/>
</dbReference>
<comment type="caution">
    <text evidence="1">The sequence shown here is derived from an EMBL/GenBank/DDBJ whole genome shotgun (WGS) entry which is preliminary data.</text>
</comment>
<evidence type="ECO:0000313" key="1">
    <source>
        <dbReference type="EMBL" id="THU73936.1"/>
    </source>
</evidence>
<reference evidence="1 2" key="1">
    <citation type="journal article" date="2019" name="Nat. Plants">
        <title>Genome sequencing of Musa balbisiana reveals subgenome evolution and function divergence in polyploid bananas.</title>
        <authorList>
            <person name="Yao X."/>
        </authorList>
    </citation>
    <scope>NUCLEOTIDE SEQUENCE [LARGE SCALE GENOMIC DNA]</scope>
    <source>
        <strain evidence="2">cv. DH-PKW</strain>
        <tissue evidence="1">Leaves</tissue>
    </source>
</reference>
<accession>A0A4S8KF63</accession>
<evidence type="ECO:0000313" key="2">
    <source>
        <dbReference type="Proteomes" id="UP000317650"/>
    </source>
</evidence>
<dbReference type="EMBL" id="PYDT01000001">
    <property type="protein sequence ID" value="THU73936.1"/>
    <property type="molecule type" value="Genomic_DNA"/>
</dbReference>